<dbReference type="RefSeq" id="WP_055151023.1">
    <property type="nucleotide sequence ID" value="NZ_CYZU01000004.1"/>
</dbReference>
<dbReference type="InterPro" id="IPR050555">
    <property type="entry name" value="Bact_Solute-Bind_Prot2"/>
</dbReference>
<feature type="region of interest" description="Disordered" evidence="3">
    <location>
        <begin position="29"/>
        <end position="55"/>
    </location>
</feature>
<dbReference type="PROSITE" id="PS51257">
    <property type="entry name" value="PROKAR_LIPOPROTEIN"/>
    <property type="match status" value="1"/>
</dbReference>
<feature type="chain" id="PRO_5038588312" evidence="4">
    <location>
        <begin position="20"/>
        <end position="377"/>
    </location>
</feature>
<evidence type="ECO:0000313" key="7">
    <source>
        <dbReference type="Proteomes" id="UP000095544"/>
    </source>
</evidence>
<reference evidence="6 7" key="1">
    <citation type="submission" date="2015-09" db="EMBL/GenBank/DDBJ databases">
        <authorList>
            <consortium name="Pathogen Informatics"/>
        </authorList>
    </citation>
    <scope>NUCLEOTIDE SEQUENCE [LARGE SCALE GENOMIC DNA]</scope>
    <source>
        <strain evidence="6 7">2789STDY5834876</strain>
    </source>
</reference>
<dbReference type="Proteomes" id="UP000095544">
    <property type="component" value="Unassembled WGS sequence"/>
</dbReference>
<dbReference type="OrthoDB" id="9804917at2"/>
<evidence type="ECO:0000256" key="3">
    <source>
        <dbReference type="SAM" id="MobiDB-lite"/>
    </source>
</evidence>
<comment type="subcellular location">
    <subcellularLocation>
        <location evidence="1">Cell envelope</location>
    </subcellularLocation>
</comment>
<evidence type="ECO:0000256" key="4">
    <source>
        <dbReference type="SAM" id="SignalP"/>
    </source>
</evidence>
<dbReference type="Gene3D" id="3.40.50.2300">
    <property type="match status" value="2"/>
</dbReference>
<dbReference type="InterPro" id="IPR025997">
    <property type="entry name" value="SBP_2_dom"/>
</dbReference>
<evidence type="ECO:0000259" key="5">
    <source>
        <dbReference type="Pfam" id="PF13407"/>
    </source>
</evidence>
<dbReference type="EMBL" id="CYZU01000004">
    <property type="protein sequence ID" value="CUN85037.1"/>
    <property type="molecule type" value="Genomic_DNA"/>
</dbReference>
<protein>
    <submittedName>
        <fullName evidence="6">D-allose-binding periplasmic protein</fullName>
    </submittedName>
</protein>
<feature type="signal peptide" evidence="4">
    <location>
        <begin position="1"/>
        <end position="19"/>
    </location>
</feature>
<dbReference type="GO" id="GO:0030313">
    <property type="term" value="C:cell envelope"/>
    <property type="evidence" value="ECO:0007669"/>
    <property type="project" value="UniProtKB-SubCell"/>
</dbReference>
<dbReference type="SUPFAM" id="SSF53822">
    <property type="entry name" value="Periplasmic binding protein-like I"/>
    <property type="match status" value="1"/>
</dbReference>
<keyword evidence="4" id="KW-0732">Signal</keyword>
<accession>A0A174A9N7</accession>
<dbReference type="AlphaFoldDB" id="A0A174A9N7"/>
<dbReference type="PANTHER" id="PTHR30036">
    <property type="entry name" value="D-XYLOSE-BINDING PERIPLASMIC PROTEIN"/>
    <property type="match status" value="1"/>
</dbReference>
<dbReference type="PANTHER" id="PTHR30036:SF7">
    <property type="entry name" value="ABC TRANSPORTER PERIPLASMIC-BINDING PROTEIN YPHF"/>
    <property type="match status" value="1"/>
</dbReference>
<dbReference type="InterPro" id="IPR028082">
    <property type="entry name" value="Peripla_BP_I"/>
</dbReference>
<feature type="compositionally biased region" description="Basic and acidic residues" evidence="3">
    <location>
        <begin position="29"/>
        <end position="40"/>
    </location>
</feature>
<evidence type="ECO:0000256" key="1">
    <source>
        <dbReference type="ARBA" id="ARBA00004196"/>
    </source>
</evidence>
<sequence>MKKKIMSLFLCVTLVFGLAACGSASDREQNSVDAGKEKSSSTESGSNKNLQTDVTTTNLVLDRSDEPIASYEPEKDSYYIYCTYKLVHAWYDTIKIGVDKAVEEYAEQGIEIKLDWNAPTEPSGEDQVNRIEAGIAKNPDVIAVDLSDPELAVSAINESEDAGIPVLLYASADEAPEAGCKRTAFIGTNDNVGDAEALTAEICKAIDDEGQIAILSGTIGAANHELRLDGFDSELAKHPNIEVVDSQRDEDFVEKATQITETFIQKYPDLKAILCNNMSNPVGAAVAVKDAGKTGEILIGAYDHDRRTLEALKEGVIYCSVIQNCIDMGYWMVKTAVMMADGLEPGADTYPEVYDTGSTIIFQDDADEWIQKLYGES</sequence>
<dbReference type="Pfam" id="PF13407">
    <property type="entry name" value="Peripla_BP_4"/>
    <property type="match status" value="1"/>
</dbReference>
<dbReference type="STRING" id="39482.ERS852491_00654"/>
<gene>
    <name evidence="6" type="primary">alsB_1</name>
    <name evidence="6" type="ORF">ERS852491_00654</name>
</gene>
<evidence type="ECO:0000256" key="2">
    <source>
        <dbReference type="ARBA" id="ARBA00007639"/>
    </source>
</evidence>
<proteinExistence type="inferred from homology"/>
<dbReference type="GO" id="GO:0030246">
    <property type="term" value="F:carbohydrate binding"/>
    <property type="evidence" value="ECO:0007669"/>
    <property type="project" value="TreeGrafter"/>
</dbReference>
<name>A0A174A9N7_9FIRM</name>
<organism evidence="6 7">
    <name type="scientific">Faecalicatena contorta</name>
    <dbReference type="NCBI Taxonomy" id="39482"/>
    <lineage>
        <taxon>Bacteria</taxon>
        <taxon>Bacillati</taxon>
        <taxon>Bacillota</taxon>
        <taxon>Clostridia</taxon>
        <taxon>Lachnospirales</taxon>
        <taxon>Lachnospiraceae</taxon>
        <taxon>Faecalicatena</taxon>
    </lineage>
</organism>
<evidence type="ECO:0000313" key="6">
    <source>
        <dbReference type="EMBL" id="CUN85037.1"/>
    </source>
</evidence>
<comment type="similarity">
    <text evidence="2">Belongs to the bacterial solute-binding protein 2 family.</text>
</comment>
<feature type="domain" description="Periplasmic binding protein" evidence="5">
    <location>
        <begin position="85"/>
        <end position="342"/>
    </location>
</feature>